<dbReference type="InterPro" id="IPR005227">
    <property type="entry name" value="YqgF"/>
</dbReference>
<dbReference type="SMART" id="SM00732">
    <property type="entry name" value="YqgFc"/>
    <property type="match status" value="1"/>
</dbReference>
<dbReference type="InterPro" id="IPR037027">
    <property type="entry name" value="YqgF/RNaseH-like_dom_sf"/>
</dbReference>
<evidence type="ECO:0000256" key="3">
    <source>
        <dbReference type="ARBA" id="ARBA00022722"/>
    </source>
</evidence>
<evidence type="ECO:0000256" key="4">
    <source>
        <dbReference type="ARBA" id="ARBA00022801"/>
    </source>
</evidence>
<evidence type="ECO:0000313" key="7">
    <source>
        <dbReference type="Proteomes" id="UP001359559"/>
    </source>
</evidence>
<dbReference type="EMBL" id="JAYKXN010000002">
    <property type="protein sequence ID" value="KAK7308977.1"/>
    <property type="molecule type" value="Genomic_DNA"/>
</dbReference>
<dbReference type="Gene3D" id="3.30.420.140">
    <property type="entry name" value="YqgF/RNase H-like domain"/>
    <property type="match status" value="1"/>
</dbReference>
<dbReference type="FunFam" id="3.30.420.140:FF:000008">
    <property type="entry name" value="Putative pre-16S rRNA nuclease"/>
    <property type="match status" value="1"/>
</dbReference>
<feature type="domain" description="YqgF/RNase H-like" evidence="5">
    <location>
        <begin position="32"/>
        <end position="136"/>
    </location>
</feature>
<dbReference type="GO" id="GO:0004518">
    <property type="term" value="F:nuclease activity"/>
    <property type="evidence" value="ECO:0007669"/>
    <property type="project" value="UniProtKB-KW"/>
</dbReference>
<evidence type="ECO:0000256" key="1">
    <source>
        <dbReference type="ARBA" id="ARBA00022490"/>
    </source>
</evidence>
<accession>A0AAN9K3L5</accession>
<keyword evidence="1" id="KW-0963">Cytoplasm</keyword>
<dbReference type="Proteomes" id="UP001359559">
    <property type="component" value="Unassembled WGS sequence"/>
</dbReference>
<dbReference type="CDD" id="cd16964">
    <property type="entry name" value="YqgF"/>
    <property type="match status" value="1"/>
</dbReference>
<dbReference type="GO" id="GO:0000967">
    <property type="term" value="P:rRNA 5'-end processing"/>
    <property type="evidence" value="ECO:0007669"/>
    <property type="project" value="TreeGrafter"/>
</dbReference>
<dbReference type="AlphaFoldDB" id="A0AAN9K3L5"/>
<dbReference type="InterPro" id="IPR006641">
    <property type="entry name" value="YqgF/RNaseH-like_dom"/>
</dbReference>
<dbReference type="NCBIfam" id="TIGR00250">
    <property type="entry name" value="RNAse_H_YqgF"/>
    <property type="match status" value="1"/>
</dbReference>
<evidence type="ECO:0000313" key="6">
    <source>
        <dbReference type="EMBL" id="KAK7308977.1"/>
    </source>
</evidence>
<dbReference type="SUPFAM" id="SSF53098">
    <property type="entry name" value="Ribonuclease H-like"/>
    <property type="match status" value="1"/>
</dbReference>
<gene>
    <name evidence="6" type="ORF">RJT34_05352</name>
</gene>
<dbReference type="Pfam" id="PF03652">
    <property type="entry name" value="RuvX"/>
    <property type="match status" value="1"/>
</dbReference>
<dbReference type="HAMAP" id="MF_00651">
    <property type="entry name" value="Nuclease_YqgF"/>
    <property type="match status" value="1"/>
</dbReference>
<dbReference type="InterPro" id="IPR012337">
    <property type="entry name" value="RNaseH-like_sf"/>
</dbReference>
<comment type="caution">
    <text evidence="6">The sequence shown here is derived from an EMBL/GenBank/DDBJ whole genome shotgun (WGS) entry which is preliminary data.</text>
</comment>
<reference evidence="6 7" key="1">
    <citation type="submission" date="2024-01" db="EMBL/GenBank/DDBJ databases">
        <title>The genomes of 5 underutilized Papilionoideae crops provide insights into root nodulation and disease resistance.</title>
        <authorList>
            <person name="Yuan L."/>
        </authorList>
    </citation>
    <scope>NUCLEOTIDE SEQUENCE [LARGE SCALE GENOMIC DNA]</scope>
    <source>
        <strain evidence="6">LY-2023</strain>
        <tissue evidence="6">Leaf</tissue>
    </source>
</reference>
<keyword evidence="2" id="KW-0690">Ribosome biogenesis</keyword>
<organism evidence="6 7">
    <name type="scientific">Clitoria ternatea</name>
    <name type="common">Butterfly pea</name>
    <dbReference type="NCBI Taxonomy" id="43366"/>
    <lineage>
        <taxon>Eukaryota</taxon>
        <taxon>Viridiplantae</taxon>
        <taxon>Streptophyta</taxon>
        <taxon>Embryophyta</taxon>
        <taxon>Tracheophyta</taxon>
        <taxon>Spermatophyta</taxon>
        <taxon>Magnoliopsida</taxon>
        <taxon>eudicotyledons</taxon>
        <taxon>Gunneridae</taxon>
        <taxon>Pentapetalae</taxon>
        <taxon>rosids</taxon>
        <taxon>fabids</taxon>
        <taxon>Fabales</taxon>
        <taxon>Fabaceae</taxon>
        <taxon>Papilionoideae</taxon>
        <taxon>50 kb inversion clade</taxon>
        <taxon>NPAAA clade</taxon>
        <taxon>indigoferoid/millettioid clade</taxon>
        <taxon>Phaseoleae</taxon>
        <taxon>Clitoria</taxon>
    </lineage>
</organism>
<keyword evidence="4" id="KW-0378">Hydrolase</keyword>
<proteinExistence type="inferred from homology"/>
<sequence length="181" mass="20726">MVIPILHVDEMRYYKPLQLFHDLVNSTKKERGRLLGLDVGDKYVGLALSDFDNKIASPFSVLVRKKTNISLMASDFQSLISEYSLKGFVIGIPFDKHRLSSDAVRVKLFIDHLSRTKTLEGVKYTYWNECFTSKNVELLLKPLNFNYPVLSKTILDKFAAVGILQGYLDFVNRKMKLTATK</sequence>
<keyword evidence="3" id="KW-0540">Nuclease</keyword>
<keyword evidence="7" id="KW-1185">Reference proteome</keyword>
<dbReference type="PANTHER" id="PTHR33317:SF1">
    <property type="entry name" value="POLYNUCLEOTIDYL TRANSFERASE, RIBONUCLEASE H-LIKE SUPERFAMILY PROTEIN"/>
    <property type="match status" value="1"/>
</dbReference>
<name>A0AAN9K3L5_CLITE</name>
<dbReference type="GO" id="GO:0016787">
    <property type="term" value="F:hydrolase activity"/>
    <property type="evidence" value="ECO:0007669"/>
    <property type="project" value="UniProtKB-KW"/>
</dbReference>
<evidence type="ECO:0000256" key="2">
    <source>
        <dbReference type="ARBA" id="ARBA00022517"/>
    </source>
</evidence>
<evidence type="ECO:0000259" key="5">
    <source>
        <dbReference type="SMART" id="SM00732"/>
    </source>
</evidence>
<dbReference type="PANTHER" id="PTHR33317">
    <property type="entry name" value="POLYNUCLEOTIDYL TRANSFERASE, RIBONUCLEASE H-LIKE SUPERFAMILY PROTEIN"/>
    <property type="match status" value="1"/>
</dbReference>
<protein>
    <recommendedName>
        <fullName evidence="5">YqgF/RNase H-like domain-containing protein</fullName>
    </recommendedName>
</protein>